<proteinExistence type="predicted"/>
<evidence type="ECO:0000259" key="3">
    <source>
        <dbReference type="PROSITE" id="PS50004"/>
    </source>
</evidence>
<dbReference type="CDD" id="cd21682">
    <property type="entry name" value="SMP_C2CD2"/>
    <property type="match status" value="1"/>
</dbReference>
<dbReference type="SMART" id="SM00239">
    <property type="entry name" value="C2"/>
    <property type="match status" value="1"/>
</dbReference>
<feature type="region of interest" description="Disordered" evidence="1">
    <location>
        <begin position="533"/>
        <end position="601"/>
    </location>
</feature>
<dbReference type="PANTHER" id="PTHR21119:SF7">
    <property type="entry name" value="C2 DOMAIN-CONTAINING PROTEIN 2"/>
    <property type="match status" value="1"/>
</dbReference>
<dbReference type="AlphaFoldDB" id="A0A7J6CLE8"/>
<protein>
    <recommendedName>
        <fullName evidence="3">C2 domain-containing protein</fullName>
    </recommendedName>
</protein>
<dbReference type="Proteomes" id="UP000579812">
    <property type="component" value="Unassembled WGS sequence"/>
</dbReference>
<dbReference type="InterPro" id="IPR000008">
    <property type="entry name" value="C2_dom"/>
</dbReference>
<feature type="region of interest" description="Disordered" evidence="1">
    <location>
        <begin position="423"/>
        <end position="448"/>
    </location>
</feature>
<feature type="compositionally biased region" description="Basic and acidic residues" evidence="1">
    <location>
        <begin position="239"/>
        <end position="248"/>
    </location>
</feature>
<accession>A0A7J6CLE8</accession>
<dbReference type="EMBL" id="JAAMOB010000010">
    <property type="protein sequence ID" value="KAF4108050.1"/>
    <property type="molecule type" value="Genomic_DNA"/>
</dbReference>
<evidence type="ECO:0000313" key="4">
    <source>
        <dbReference type="EMBL" id="KAF4108050.1"/>
    </source>
</evidence>
<feature type="compositionally biased region" description="Acidic residues" evidence="1">
    <location>
        <begin position="572"/>
        <end position="583"/>
    </location>
</feature>
<feature type="region of interest" description="Disordered" evidence="1">
    <location>
        <begin position="234"/>
        <end position="261"/>
    </location>
</feature>
<gene>
    <name evidence="4" type="ORF">G5714_010809</name>
</gene>
<evidence type="ECO:0000313" key="5">
    <source>
        <dbReference type="Proteomes" id="UP000579812"/>
    </source>
</evidence>
<keyword evidence="5" id="KW-1185">Reference proteome</keyword>
<feature type="domain" description="C2" evidence="3">
    <location>
        <begin position="247"/>
        <end position="365"/>
    </location>
</feature>
<reference evidence="4 5" key="1">
    <citation type="submission" date="2020-04" db="EMBL/GenBank/DDBJ databases">
        <title>Chromosome-level genome assembly of a cyprinid fish Onychostoma macrolepis by integration of Nanopore Sequencing, Bionano and Hi-C technology.</title>
        <authorList>
            <person name="Wang D."/>
        </authorList>
    </citation>
    <scope>NUCLEOTIDE SEQUENCE [LARGE SCALE GENOMIC DNA]</scope>
    <source>
        <strain evidence="4">SWU-2019</strain>
        <tissue evidence="4">Muscle</tissue>
    </source>
</reference>
<keyword evidence="2" id="KW-1133">Transmembrane helix</keyword>
<dbReference type="PANTHER" id="PTHR21119">
    <property type="entry name" value="C2 DOMAIN-CONTAINING PROTEIN"/>
    <property type="match status" value="1"/>
</dbReference>
<dbReference type="CDD" id="cd08678">
    <property type="entry name" value="C2_C21orf25-like"/>
    <property type="match status" value="1"/>
</dbReference>
<dbReference type="PROSITE" id="PS50004">
    <property type="entry name" value="C2"/>
    <property type="match status" value="1"/>
</dbReference>
<dbReference type="SUPFAM" id="SSF49562">
    <property type="entry name" value="C2 domain (Calcium/lipid-binding domain, CaLB)"/>
    <property type="match status" value="1"/>
</dbReference>
<comment type="caution">
    <text evidence="4">The sequence shown here is derived from an EMBL/GenBank/DDBJ whole genome shotgun (WGS) entry which is preliminary data.</text>
</comment>
<dbReference type="InterPro" id="IPR035892">
    <property type="entry name" value="C2_domain_sf"/>
</dbReference>
<evidence type="ECO:0000256" key="1">
    <source>
        <dbReference type="SAM" id="MobiDB-lite"/>
    </source>
</evidence>
<dbReference type="Gene3D" id="2.60.40.150">
    <property type="entry name" value="C2 domain"/>
    <property type="match status" value="1"/>
</dbReference>
<dbReference type="InterPro" id="IPR039934">
    <property type="entry name" value="C2CD2/C2CD2L"/>
</dbReference>
<keyword evidence="2" id="KW-0472">Membrane</keyword>
<name>A0A7J6CLE8_9TELE</name>
<dbReference type="Pfam" id="PF00168">
    <property type="entry name" value="C2"/>
    <property type="match status" value="1"/>
</dbReference>
<keyword evidence="2" id="KW-0812">Transmembrane</keyword>
<feature type="transmembrane region" description="Helical" evidence="2">
    <location>
        <begin position="14"/>
        <end position="36"/>
    </location>
</feature>
<dbReference type="InterPro" id="IPR040885">
    <property type="entry name" value="SMP_C2CD2L"/>
</dbReference>
<dbReference type="Pfam" id="PF18696">
    <property type="entry name" value="SMP_C2CD2L"/>
    <property type="match status" value="1"/>
</dbReference>
<sequence length="676" mass="74479">MSSMEGVFSWVGDWQWLCMVTLFLASVVTLIIYLVLYFSNEPPVGKTPLSLVHSEEADGILCWVLSLKSWKSQWRRAWFRSLNEEACRSQSGIQLTFEEDGVQSSELAVDQISSFTKTPGQKNVLCQVVGNKLQFSLSALPSSMSSETPLRYSVKIAPLHLQLALQIKEVNEEVEISWGVLHLDSDLQLTPSFIQNAHDTLRVFQGDCDSLNEAAVNNRLRQVLSRAQASVTLSSRPAESAEVKEVRNKTSQVTSPPKPPRAHEWKLLVKNIRVTCKQEDGAAGGMNPQCILQLDDPPQKVTSSVLTNTSTPAWDQPFIFELSGRSKELNIQVVDNGKPLENGLLGQVSVPFDLVKKHPKGQQTFSLMTKDQVTGSLTTEFTYLEPSEVRSWQMPTPAPTKRVEMDRTVMPCGTVVTTVTAVRSKPGRPLAPESKSPSKNKLAERRVSEQTSLLGAKVSKALSSSDTELLVLNGTDPVAEAAIRQLHESAKQKLKSPVKKSTIIISGVTKAPLTQDEEMALMAGYAAAMDASMSEASEGTSSEALPSETVEEPSVLEPTESLVGANGTDHVEDWESQAGEDPDADKTSLCISETGSKKGKGSFLHKSAKLFFRRRHQRKEPGMSQSHNDLQYLEHPEAAMMGDREKRTATFRRIINRKLLPRSKSKTNGTVREPPT</sequence>
<evidence type="ECO:0000256" key="2">
    <source>
        <dbReference type="SAM" id="Phobius"/>
    </source>
</evidence>
<dbReference type="OrthoDB" id="9976063at2759"/>
<organism evidence="4 5">
    <name type="scientific">Onychostoma macrolepis</name>
    <dbReference type="NCBI Taxonomy" id="369639"/>
    <lineage>
        <taxon>Eukaryota</taxon>
        <taxon>Metazoa</taxon>
        <taxon>Chordata</taxon>
        <taxon>Craniata</taxon>
        <taxon>Vertebrata</taxon>
        <taxon>Euteleostomi</taxon>
        <taxon>Actinopterygii</taxon>
        <taxon>Neopterygii</taxon>
        <taxon>Teleostei</taxon>
        <taxon>Ostariophysi</taxon>
        <taxon>Cypriniformes</taxon>
        <taxon>Cyprinidae</taxon>
        <taxon>Acrossocheilinae</taxon>
        <taxon>Onychostoma</taxon>
    </lineage>
</organism>